<dbReference type="GO" id="GO:0004300">
    <property type="term" value="F:enoyl-CoA hydratase activity"/>
    <property type="evidence" value="ECO:0007669"/>
    <property type="project" value="UniProtKB-EC"/>
</dbReference>
<keyword evidence="3" id="KW-0443">Lipid metabolism</keyword>
<evidence type="ECO:0000256" key="6">
    <source>
        <dbReference type="RuleBase" id="RU003707"/>
    </source>
</evidence>
<evidence type="ECO:0000256" key="2">
    <source>
        <dbReference type="ARBA" id="ARBA00005254"/>
    </source>
</evidence>
<protein>
    <submittedName>
        <fullName evidence="7">Enoyl-CoA hydratase/carnithine racemase</fullName>
    </submittedName>
</protein>
<dbReference type="Gene3D" id="1.10.12.10">
    <property type="entry name" value="Lyase 2-enoyl-coa Hydratase, Chain A, domain 2"/>
    <property type="match status" value="1"/>
</dbReference>
<comment type="function">
    <text evidence="1">Could possibly oxidize fatty acids using specific components.</text>
</comment>
<dbReference type="InterPro" id="IPR018376">
    <property type="entry name" value="Enoyl-CoA_hyd/isom_CS"/>
</dbReference>
<dbReference type="PROSITE" id="PS00166">
    <property type="entry name" value="ENOYL_COA_HYDRATASE"/>
    <property type="match status" value="1"/>
</dbReference>
<dbReference type="Gene3D" id="3.90.226.20">
    <property type="match status" value="1"/>
</dbReference>
<evidence type="ECO:0000256" key="1">
    <source>
        <dbReference type="ARBA" id="ARBA00002994"/>
    </source>
</evidence>
<evidence type="ECO:0000313" key="8">
    <source>
        <dbReference type="Proteomes" id="UP000317573"/>
    </source>
</evidence>
<dbReference type="InterPro" id="IPR014748">
    <property type="entry name" value="Enoyl-CoA_hydra_C"/>
</dbReference>
<dbReference type="SUPFAM" id="SSF52096">
    <property type="entry name" value="ClpP/crotonase"/>
    <property type="match status" value="1"/>
</dbReference>
<dbReference type="AlphaFoldDB" id="A0A562ES49"/>
<dbReference type="Pfam" id="PF00378">
    <property type="entry name" value="ECH_1"/>
    <property type="match status" value="1"/>
</dbReference>
<evidence type="ECO:0000313" key="7">
    <source>
        <dbReference type="EMBL" id="TWH24870.1"/>
    </source>
</evidence>
<dbReference type="GO" id="GO:0006631">
    <property type="term" value="P:fatty acid metabolic process"/>
    <property type="evidence" value="ECO:0007669"/>
    <property type="project" value="UniProtKB-KW"/>
</dbReference>
<comment type="catalytic activity">
    <reaction evidence="5">
        <text>a 4-saturated-(3S)-3-hydroxyacyl-CoA = a (3E)-enoyl-CoA + H2O</text>
        <dbReference type="Rhea" id="RHEA:20724"/>
        <dbReference type="ChEBI" id="CHEBI:15377"/>
        <dbReference type="ChEBI" id="CHEBI:58521"/>
        <dbReference type="ChEBI" id="CHEBI:137480"/>
        <dbReference type="EC" id="4.2.1.17"/>
    </reaction>
</comment>
<comment type="catalytic activity">
    <reaction evidence="4">
        <text>a (3S)-3-hydroxyacyl-CoA = a (2E)-enoyl-CoA + H2O</text>
        <dbReference type="Rhea" id="RHEA:16105"/>
        <dbReference type="ChEBI" id="CHEBI:15377"/>
        <dbReference type="ChEBI" id="CHEBI:57318"/>
        <dbReference type="ChEBI" id="CHEBI:58856"/>
        <dbReference type="EC" id="4.2.1.17"/>
    </reaction>
</comment>
<dbReference type="CDD" id="cd06558">
    <property type="entry name" value="crotonase-like"/>
    <property type="match status" value="1"/>
</dbReference>
<comment type="similarity">
    <text evidence="2 6">Belongs to the enoyl-CoA hydratase/isomerase family.</text>
</comment>
<proteinExistence type="inferred from homology"/>
<dbReference type="InterPro" id="IPR001753">
    <property type="entry name" value="Enoyl-CoA_hydra/iso"/>
</dbReference>
<reference evidence="7 8" key="1">
    <citation type="submission" date="2019-07" db="EMBL/GenBank/DDBJ databases">
        <title>Genome sequencing of lignin-degrading bacterial isolates.</title>
        <authorList>
            <person name="Gladden J."/>
        </authorList>
    </citation>
    <scope>NUCLEOTIDE SEQUENCE [LARGE SCALE GENOMIC DNA]</scope>
    <source>
        <strain evidence="7 8">J45</strain>
    </source>
</reference>
<dbReference type="Proteomes" id="UP000317573">
    <property type="component" value="Unassembled WGS sequence"/>
</dbReference>
<keyword evidence="3" id="KW-0276">Fatty acid metabolism</keyword>
<gene>
    <name evidence="7" type="ORF">L618_000100003250</name>
</gene>
<evidence type="ECO:0000256" key="3">
    <source>
        <dbReference type="ARBA" id="ARBA00022832"/>
    </source>
</evidence>
<accession>A0A562ES49</accession>
<comment type="caution">
    <text evidence="7">The sequence shown here is derived from an EMBL/GenBank/DDBJ whole genome shotgun (WGS) entry which is preliminary data.</text>
</comment>
<dbReference type="PANTHER" id="PTHR43802:SF1">
    <property type="entry name" value="IP11341P-RELATED"/>
    <property type="match status" value="1"/>
</dbReference>
<dbReference type="EMBL" id="VLJT01000001">
    <property type="protein sequence ID" value="TWH24870.1"/>
    <property type="molecule type" value="Genomic_DNA"/>
</dbReference>
<dbReference type="InterPro" id="IPR029045">
    <property type="entry name" value="ClpP/crotonase-like_dom_sf"/>
</dbReference>
<dbReference type="Gene3D" id="3.30.300.220">
    <property type="match status" value="1"/>
</dbReference>
<sequence>MLVAQDGSVATVTLSRPERKNAMTVDAWRSLRETFGALQHDDSVRAVILTGAGGDFCTGADMERRDSTHPLDRMREINATALAVAEFSKPLVAQVEGYAVGAGWNMALLCDVVVASRTAKFSQIFARRGLSVDFGGSWILPRLVGLHQAKRLVMLADIVSAEEAYGLGLVTELVEPDALAGRAAEHIRGCPYHIRSRRAAPPPVAVSMSARMLEQGSSLTLRAALENEARSQAVNHATDAPDAMRAFVEKREPSFTGGWRVPRPVDTPS</sequence>
<organism evidence="7 8">
    <name type="scientific">Rhodococcus rhodochrous J45</name>
    <dbReference type="NCBI Taxonomy" id="935266"/>
    <lineage>
        <taxon>Bacteria</taxon>
        <taxon>Bacillati</taxon>
        <taxon>Actinomycetota</taxon>
        <taxon>Actinomycetes</taxon>
        <taxon>Mycobacteriales</taxon>
        <taxon>Nocardiaceae</taxon>
        <taxon>Rhodococcus</taxon>
    </lineage>
</organism>
<evidence type="ECO:0000256" key="4">
    <source>
        <dbReference type="ARBA" id="ARBA00023709"/>
    </source>
</evidence>
<evidence type="ECO:0000256" key="5">
    <source>
        <dbReference type="ARBA" id="ARBA00023717"/>
    </source>
</evidence>
<dbReference type="PANTHER" id="PTHR43802">
    <property type="entry name" value="ENOYL-COA HYDRATASE"/>
    <property type="match status" value="1"/>
</dbReference>
<name>A0A562ES49_RHORH</name>